<evidence type="ECO:0000313" key="2">
    <source>
        <dbReference type="EMBL" id="QAA80744.1"/>
    </source>
</evidence>
<feature type="signal peptide" evidence="1">
    <location>
        <begin position="1"/>
        <end position="19"/>
    </location>
</feature>
<feature type="chain" id="PRO_5019439728" evidence="1">
    <location>
        <begin position="20"/>
        <end position="236"/>
    </location>
</feature>
<name>A0A410G0E5_9FLAO</name>
<dbReference type="Proteomes" id="UP000285517">
    <property type="component" value="Chromosome"/>
</dbReference>
<dbReference type="OrthoDB" id="706756at2"/>
<dbReference type="EMBL" id="CP034951">
    <property type="protein sequence ID" value="QAA80744.1"/>
    <property type="molecule type" value="Genomic_DNA"/>
</dbReference>
<accession>A0A410G0E5</accession>
<organism evidence="2 3">
    <name type="scientific">Aequorivita ciconiae</name>
    <dbReference type="NCBI Taxonomy" id="2494375"/>
    <lineage>
        <taxon>Bacteria</taxon>
        <taxon>Pseudomonadati</taxon>
        <taxon>Bacteroidota</taxon>
        <taxon>Flavobacteriia</taxon>
        <taxon>Flavobacteriales</taxon>
        <taxon>Flavobacteriaceae</taxon>
        <taxon>Aequorivita</taxon>
    </lineage>
</organism>
<keyword evidence="3" id="KW-1185">Reference proteome</keyword>
<gene>
    <name evidence="2" type="ORF">EI546_02920</name>
</gene>
<sequence>MTKTILFLVCTFLSLGINAQSIIGAWEGAHTSEERGNLKSVLIVSEKHQSIAVYDADTGAFVSTNGGSWKLDGNTMTETVEFDSANPENVGREFSFEISLKDSTLEIPAMGITLKRIDDNTPGVLHGAWLMSGRNIEGKTELRDTDTPRKTMKILSGTRFQWIAYNTETKQFMATGGGTYTTEDGIYTENIEFFSRDNSRVGLQLQFDYEVQNGNWHHTGLSSKGDPIDEFWSPRK</sequence>
<dbReference type="Gene3D" id="2.40.128.490">
    <property type="entry name" value="Uncharacterised protein PF14869, DUF4488"/>
    <property type="match status" value="1"/>
</dbReference>
<dbReference type="RefSeq" id="WP_128249139.1">
    <property type="nucleotide sequence ID" value="NZ_CP034951.1"/>
</dbReference>
<dbReference type="KEGG" id="aev:EI546_02920"/>
<reference evidence="2 3" key="1">
    <citation type="submission" date="2019-01" db="EMBL/GenBank/DDBJ databases">
        <title>Complete genome sequencing of Aequorivita sp. H23M31.</title>
        <authorList>
            <person name="Bae J.-W."/>
        </authorList>
    </citation>
    <scope>NUCLEOTIDE SEQUENCE [LARGE SCALE GENOMIC DNA]</scope>
    <source>
        <strain evidence="2 3">H23M31</strain>
    </source>
</reference>
<keyword evidence="1" id="KW-0732">Signal</keyword>
<evidence type="ECO:0000313" key="3">
    <source>
        <dbReference type="Proteomes" id="UP000285517"/>
    </source>
</evidence>
<protein>
    <submittedName>
        <fullName evidence="2">Membrane or secreted protein</fullName>
    </submittedName>
</protein>
<proteinExistence type="predicted"/>
<evidence type="ECO:0000256" key="1">
    <source>
        <dbReference type="SAM" id="SignalP"/>
    </source>
</evidence>
<dbReference type="AlphaFoldDB" id="A0A410G0E5"/>